<gene>
    <name evidence="1" type="ORF">NCTC10638_03368</name>
</gene>
<protein>
    <submittedName>
        <fullName evidence="1">Uncharacterized protein</fullName>
    </submittedName>
</protein>
<reference evidence="1 2" key="1">
    <citation type="submission" date="2018-06" db="EMBL/GenBank/DDBJ databases">
        <authorList>
            <consortium name="Pathogen Informatics"/>
            <person name="Doyle S."/>
        </authorList>
    </citation>
    <scope>NUCLEOTIDE SEQUENCE [LARGE SCALE GENOMIC DNA]</scope>
    <source>
        <strain evidence="1 2">NCTC10638</strain>
    </source>
</reference>
<evidence type="ECO:0000313" key="1">
    <source>
        <dbReference type="EMBL" id="STY64193.1"/>
    </source>
</evidence>
<dbReference type="AlphaFoldDB" id="A0A378N6X7"/>
<proteinExistence type="predicted"/>
<accession>A0A378N6X7</accession>
<name>A0A378N6X7_MANHA</name>
<evidence type="ECO:0000313" key="2">
    <source>
        <dbReference type="Proteomes" id="UP000254802"/>
    </source>
</evidence>
<dbReference type="Proteomes" id="UP000254802">
    <property type="component" value="Unassembled WGS sequence"/>
</dbReference>
<sequence length="80" mass="9358">MLKIKKWGNLLKNIPKNAKDMCQDENGHYVHASGKRVLVGENKFNQPVTDFTSDKHYSVYFNKLDDDIILKFEDSLMIRI</sequence>
<organism evidence="1 2">
    <name type="scientific">Mannheimia haemolytica</name>
    <name type="common">Pasteurella haemolytica</name>
    <dbReference type="NCBI Taxonomy" id="75985"/>
    <lineage>
        <taxon>Bacteria</taxon>
        <taxon>Pseudomonadati</taxon>
        <taxon>Pseudomonadota</taxon>
        <taxon>Gammaproteobacteria</taxon>
        <taxon>Pasteurellales</taxon>
        <taxon>Pasteurellaceae</taxon>
        <taxon>Mannheimia</taxon>
    </lineage>
</organism>
<dbReference type="EMBL" id="UGPN01000002">
    <property type="protein sequence ID" value="STY64193.1"/>
    <property type="molecule type" value="Genomic_DNA"/>
</dbReference>